<keyword evidence="1" id="KW-0479">Metal-binding</keyword>
<dbReference type="Proteomes" id="UP000251937">
    <property type="component" value="Unassembled WGS sequence"/>
</dbReference>
<dbReference type="SUPFAM" id="SSF158745">
    <property type="entry name" value="LanC-like"/>
    <property type="match status" value="1"/>
</dbReference>
<dbReference type="GO" id="GO:0046872">
    <property type="term" value="F:metal ion binding"/>
    <property type="evidence" value="ECO:0007669"/>
    <property type="project" value="UniProtKB-KW"/>
</dbReference>
<dbReference type="PRINTS" id="PR01950">
    <property type="entry name" value="LANCSUPER"/>
</dbReference>
<dbReference type="EMBL" id="UAVR01000024">
    <property type="protein sequence ID" value="SQA92739.1"/>
    <property type="molecule type" value="Genomic_DNA"/>
</dbReference>
<accession>A0AAX2IS08</accession>
<evidence type="ECO:0000313" key="4">
    <source>
        <dbReference type="Proteomes" id="UP000190669"/>
    </source>
</evidence>
<dbReference type="Pfam" id="PF05147">
    <property type="entry name" value="LANC_like"/>
    <property type="match status" value="1"/>
</dbReference>
<dbReference type="InterPro" id="IPR007822">
    <property type="entry name" value="LANC-like"/>
</dbReference>
<dbReference type="Gene3D" id="1.50.10.20">
    <property type="match status" value="1"/>
</dbReference>
<gene>
    <name evidence="3" type="ORF">NCTC11212_04257</name>
    <name evidence="2" type="ORF">SAMN05421800_13714</name>
</gene>
<dbReference type="SMART" id="SM01260">
    <property type="entry name" value="LANC_like"/>
    <property type="match status" value="1"/>
</dbReference>
<keyword evidence="1" id="KW-0862">Zinc</keyword>
<organism evidence="3 5">
    <name type="scientific">Chryseobacterium balustinum</name>
    <dbReference type="NCBI Taxonomy" id="246"/>
    <lineage>
        <taxon>Bacteria</taxon>
        <taxon>Pseudomonadati</taxon>
        <taxon>Bacteroidota</taxon>
        <taxon>Flavobacteriia</taxon>
        <taxon>Flavobacteriales</taxon>
        <taxon>Weeksellaceae</taxon>
        <taxon>Chryseobacterium group</taxon>
        <taxon>Chryseobacterium</taxon>
    </lineage>
</organism>
<dbReference type="Proteomes" id="UP000190669">
    <property type="component" value="Unassembled WGS sequence"/>
</dbReference>
<name>A0AAX2IS08_9FLAO</name>
<evidence type="ECO:0000313" key="5">
    <source>
        <dbReference type="Proteomes" id="UP000251937"/>
    </source>
</evidence>
<protein>
    <submittedName>
        <fullName evidence="2">Lanthionine synthetase C-like protein</fullName>
    </submittedName>
    <submittedName>
        <fullName evidence="3">Lantibiotic modifying enzyme</fullName>
    </submittedName>
</protein>
<comment type="caution">
    <text evidence="3">The sequence shown here is derived from an EMBL/GenBank/DDBJ whole genome shotgun (WGS) entry which is preliminary data.</text>
</comment>
<reference evidence="2 4" key="1">
    <citation type="submission" date="2017-02" db="EMBL/GenBank/DDBJ databases">
        <authorList>
            <person name="Varghese N."/>
            <person name="Submissions S."/>
        </authorList>
    </citation>
    <scope>NUCLEOTIDE SEQUENCE [LARGE SCALE GENOMIC DNA]</scope>
    <source>
        <strain evidence="2 4">DSM 16775</strain>
    </source>
</reference>
<dbReference type="GO" id="GO:0031179">
    <property type="term" value="P:peptide modification"/>
    <property type="evidence" value="ECO:0007669"/>
    <property type="project" value="InterPro"/>
</dbReference>
<keyword evidence="4" id="KW-1185">Reference proteome</keyword>
<evidence type="ECO:0000313" key="3">
    <source>
        <dbReference type="EMBL" id="SQA92739.1"/>
    </source>
</evidence>
<feature type="binding site" evidence="1">
    <location>
        <position position="294"/>
    </location>
    <ligand>
        <name>Zn(2+)</name>
        <dbReference type="ChEBI" id="CHEBI:29105"/>
    </ligand>
</feature>
<feature type="binding site" evidence="1">
    <location>
        <position position="295"/>
    </location>
    <ligand>
        <name>Zn(2+)</name>
        <dbReference type="ChEBI" id="CHEBI:29105"/>
    </ligand>
</feature>
<dbReference type="AlphaFoldDB" id="A0AAX2IS08"/>
<sequence length="379" mass="43594">MYNEIFKIEEFIWSKIEEERRIGLLNGLSGVGLFYKFMVDYDSQEYSPKLANIVEKIESIISEEETLPSICSGLAGYGILLTNLTNIVSIDDSYLSDMDDILLDFLKSQSNILDYDFLHGSLGIGQYFIERHKSVQSEHSKAIVSDYYNTLLKNVQINFENVIKQVEHDGSETIYFGLAHGIAGLINALFISNKYVQFEKKYFNSSLHKLLNFLTKYELKNETFLYPNFFSTIDNQIIKSRMAWCQGDLGIGNSLINIATINEDEILSRKGKHLISRTFDFDLNKGDISDVGICHGISGVLLQYWLYYDKFKNSDKTNILVWKEYLKNHTKNYSEFKAFHKGLYVDEINLLEGAAGIALTNLTIENKIDRNWISYFNLA</sequence>
<evidence type="ECO:0000313" key="2">
    <source>
        <dbReference type="EMBL" id="SKC11930.1"/>
    </source>
</evidence>
<feature type="binding site" evidence="1">
    <location>
        <position position="245"/>
    </location>
    <ligand>
        <name>Zn(2+)</name>
        <dbReference type="ChEBI" id="CHEBI:29105"/>
    </ligand>
</feature>
<evidence type="ECO:0000256" key="1">
    <source>
        <dbReference type="PIRSR" id="PIRSR607822-1"/>
    </source>
</evidence>
<dbReference type="PRINTS" id="PR01955">
    <property type="entry name" value="LANCFRANKIA"/>
</dbReference>
<proteinExistence type="predicted"/>
<dbReference type="KEGG" id="cbp:EB354_03195"/>
<dbReference type="EMBL" id="FUZE01000037">
    <property type="protein sequence ID" value="SKC11930.1"/>
    <property type="molecule type" value="Genomic_DNA"/>
</dbReference>
<reference evidence="3 5" key="2">
    <citation type="submission" date="2018-06" db="EMBL/GenBank/DDBJ databases">
        <authorList>
            <consortium name="Pathogen Informatics"/>
            <person name="Doyle S."/>
        </authorList>
    </citation>
    <scope>NUCLEOTIDE SEQUENCE [LARGE SCALE GENOMIC DNA]</scope>
    <source>
        <strain evidence="3 5">NCTC11212</strain>
    </source>
</reference>
<dbReference type="RefSeq" id="WP_079467159.1">
    <property type="nucleotide sequence ID" value="NZ_CP033934.1"/>
</dbReference>